<dbReference type="STRING" id="46679.SAMN05216202_3638"/>
<name>A0A1H2NHJ3_9PSED</name>
<reference evidence="2" key="1">
    <citation type="submission" date="2016-10" db="EMBL/GenBank/DDBJ databases">
        <authorList>
            <person name="Varghese N."/>
            <person name="Submissions S."/>
        </authorList>
    </citation>
    <scope>NUCLEOTIDE SEQUENCE [LARGE SCALE GENOMIC DNA]</scope>
    <source>
        <strain evidence="2">LMG 2223</strain>
    </source>
</reference>
<keyword evidence="2" id="KW-1185">Reference proteome</keyword>
<dbReference type="AlphaFoldDB" id="A0A1H2NHJ3"/>
<dbReference type="Proteomes" id="UP000198600">
    <property type="component" value="Chromosome I"/>
</dbReference>
<organism evidence="1 2">
    <name type="scientific">Pseudomonas mucidolens</name>
    <dbReference type="NCBI Taxonomy" id="46679"/>
    <lineage>
        <taxon>Bacteria</taxon>
        <taxon>Pseudomonadati</taxon>
        <taxon>Pseudomonadota</taxon>
        <taxon>Gammaproteobacteria</taxon>
        <taxon>Pseudomonadales</taxon>
        <taxon>Pseudomonadaceae</taxon>
        <taxon>Pseudomonas</taxon>
    </lineage>
</organism>
<protein>
    <submittedName>
        <fullName evidence="1">Uncharacterized protein</fullName>
    </submittedName>
</protein>
<evidence type="ECO:0000313" key="1">
    <source>
        <dbReference type="EMBL" id="SDV04276.1"/>
    </source>
</evidence>
<gene>
    <name evidence="1" type="ORF">SAMN05216202_3638</name>
</gene>
<sequence>MDEIVMPLRSPNVISKISISACQAPPGQLLPTWRESPSFGKTTAP</sequence>
<dbReference type="RefSeq" id="WP_157720783.1">
    <property type="nucleotide sequence ID" value="NZ_LS483433.1"/>
</dbReference>
<proteinExistence type="predicted"/>
<dbReference type="EMBL" id="LT629802">
    <property type="protein sequence ID" value="SDV04276.1"/>
    <property type="molecule type" value="Genomic_DNA"/>
</dbReference>
<evidence type="ECO:0000313" key="2">
    <source>
        <dbReference type="Proteomes" id="UP000198600"/>
    </source>
</evidence>
<accession>A0A1H2NHJ3</accession>